<sequence length="169" mass="18710">MSSQFFASIYRHPRYTPRYRSPFLFQEGFQGECIEHLSDSSMHPKRSTQATVEVQDTLNAFIMAIRPVLNPNLSMVLHTQINHANNRSPCKGELSSSSSFLSQLRSSAARSIQDGRGLPLPTGMEVRRGCSLSGQFDQLNLFHGTSMLFGSAKKVGASSHHPSVWSALP</sequence>
<evidence type="ECO:0000313" key="1">
    <source>
        <dbReference type="EMBL" id="TWW74453.1"/>
    </source>
</evidence>
<keyword evidence="2" id="KW-1185">Reference proteome</keyword>
<accession>A0A5C6P4B9</accession>
<comment type="caution">
    <text evidence="1">The sequence shown here is derived from an EMBL/GenBank/DDBJ whole genome shotgun (WGS) entry which is preliminary data.</text>
</comment>
<evidence type="ECO:0000313" key="2">
    <source>
        <dbReference type="Proteomes" id="UP000324091"/>
    </source>
</evidence>
<dbReference type="AlphaFoldDB" id="A0A5C6P4B9"/>
<dbReference type="EMBL" id="RHFK02000006">
    <property type="protein sequence ID" value="TWW74453.1"/>
    <property type="molecule type" value="Genomic_DNA"/>
</dbReference>
<name>A0A5C6P4B9_9TELE</name>
<reference evidence="1 2" key="1">
    <citation type="submission" date="2019-04" db="EMBL/GenBank/DDBJ databases">
        <title>Chromosome genome assembly for Takifugu flavidus.</title>
        <authorList>
            <person name="Xiao S."/>
        </authorList>
    </citation>
    <scope>NUCLEOTIDE SEQUENCE [LARGE SCALE GENOMIC DNA]</scope>
    <source>
        <strain evidence="1">HTHZ2018</strain>
        <tissue evidence="1">Muscle</tissue>
    </source>
</reference>
<dbReference type="Proteomes" id="UP000324091">
    <property type="component" value="Chromosome 14"/>
</dbReference>
<proteinExistence type="predicted"/>
<gene>
    <name evidence="1" type="ORF">D4764_14G0004560</name>
</gene>
<protein>
    <submittedName>
        <fullName evidence="1">Uncharacterized protein</fullName>
    </submittedName>
</protein>
<organism evidence="1 2">
    <name type="scientific">Takifugu flavidus</name>
    <name type="common">sansaifugu</name>
    <dbReference type="NCBI Taxonomy" id="433684"/>
    <lineage>
        <taxon>Eukaryota</taxon>
        <taxon>Metazoa</taxon>
        <taxon>Chordata</taxon>
        <taxon>Craniata</taxon>
        <taxon>Vertebrata</taxon>
        <taxon>Euteleostomi</taxon>
        <taxon>Actinopterygii</taxon>
        <taxon>Neopterygii</taxon>
        <taxon>Teleostei</taxon>
        <taxon>Neoteleostei</taxon>
        <taxon>Acanthomorphata</taxon>
        <taxon>Eupercaria</taxon>
        <taxon>Tetraodontiformes</taxon>
        <taxon>Tetradontoidea</taxon>
        <taxon>Tetraodontidae</taxon>
        <taxon>Takifugu</taxon>
    </lineage>
</organism>